<evidence type="ECO:0000256" key="1">
    <source>
        <dbReference type="ARBA" id="ARBA00010617"/>
    </source>
</evidence>
<dbReference type="Proteomes" id="UP001634394">
    <property type="component" value="Unassembled WGS sequence"/>
</dbReference>
<evidence type="ECO:0000256" key="9">
    <source>
        <dbReference type="SAM" id="SignalP"/>
    </source>
</evidence>
<evidence type="ECO:0000256" key="2">
    <source>
        <dbReference type="ARBA" id="ARBA00022617"/>
    </source>
</evidence>
<accession>A0ABD3XPE1</accession>
<evidence type="ECO:0000256" key="5">
    <source>
        <dbReference type="ARBA" id="ARBA00023004"/>
    </source>
</evidence>
<dbReference type="Pfam" id="PF00067">
    <property type="entry name" value="p450"/>
    <property type="match status" value="1"/>
</dbReference>
<dbReference type="GO" id="GO:0004497">
    <property type="term" value="F:monooxygenase activity"/>
    <property type="evidence" value="ECO:0007669"/>
    <property type="project" value="UniProtKB-KW"/>
</dbReference>
<dbReference type="EMBL" id="JBJQND010000002">
    <property type="protein sequence ID" value="KAL3886840.1"/>
    <property type="molecule type" value="Genomic_DNA"/>
</dbReference>
<evidence type="ECO:0000256" key="7">
    <source>
        <dbReference type="PIRSR" id="PIRSR602401-1"/>
    </source>
</evidence>
<comment type="cofactor">
    <cofactor evidence="7">
        <name>heme</name>
        <dbReference type="ChEBI" id="CHEBI:30413"/>
    </cofactor>
</comment>
<gene>
    <name evidence="10" type="ORF">ACJMK2_026805</name>
</gene>
<feature type="chain" id="PRO_5044850088" description="Cytochrome P450" evidence="9">
    <location>
        <begin position="17"/>
        <end position="504"/>
    </location>
</feature>
<evidence type="ECO:0000256" key="6">
    <source>
        <dbReference type="ARBA" id="ARBA00023033"/>
    </source>
</evidence>
<dbReference type="Gene3D" id="1.10.630.10">
    <property type="entry name" value="Cytochrome P450"/>
    <property type="match status" value="1"/>
</dbReference>
<name>A0ABD3XPE1_SINWO</name>
<evidence type="ECO:0000256" key="3">
    <source>
        <dbReference type="ARBA" id="ARBA00022723"/>
    </source>
</evidence>
<evidence type="ECO:0000256" key="8">
    <source>
        <dbReference type="RuleBase" id="RU000461"/>
    </source>
</evidence>
<evidence type="ECO:0000313" key="11">
    <source>
        <dbReference type="Proteomes" id="UP001634394"/>
    </source>
</evidence>
<dbReference type="InterPro" id="IPR017972">
    <property type="entry name" value="Cyt_P450_CS"/>
</dbReference>
<keyword evidence="4 8" id="KW-0560">Oxidoreductase</keyword>
<dbReference type="PRINTS" id="PR00463">
    <property type="entry name" value="EP450I"/>
</dbReference>
<keyword evidence="2 7" id="KW-0349">Heme</keyword>
<organism evidence="10 11">
    <name type="scientific">Sinanodonta woodiana</name>
    <name type="common">Chinese pond mussel</name>
    <name type="synonym">Anodonta woodiana</name>
    <dbReference type="NCBI Taxonomy" id="1069815"/>
    <lineage>
        <taxon>Eukaryota</taxon>
        <taxon>Metazoa</taxon>
        <taxon>Spiralia</taxon>
        <taxon>Lophotrochozoa</taxon>
        <taxon>Mollusca</taxon>
        <taxon>Bivalvia</taxon>
        <taxon>Autobranchia</taxon>
        <taxon>Heteroconchia</taxon>
        <taxon>Palaeoheterodonta</taxon>
        <taxon>Unionida</taxon>
        <taxon>Unionoidea</taxon>
        <taxon>Unionidae</taxon>
        <taxon>Unioninae</taxon>
        <taxon>Sinanodonta</taxon>
    </lineage>
</organism>
<dbReference type="PRINTS" id="PR00385">
    <property type="entry name" value="P450"/>
</dbReference>
<keyword evidence="9" id="KW-0732">Signal</keyword>
<dbReference type="GO" id="GO:0046872">
    <property type="term" value="F:metal ion binding"/>
    <property type="evidence" value="ECO:0007669"/>
    <property type="project" value="UniProtKB-KW"/>
</dbReference>
<dbReference type="PANTHER" id="PTHR24289:SF1">
    <property type="entry name" value="STEROID 17-ALPHA-HYDROXYLASE_17,20 LYASE"/>
    <property type="match status" value="1"/>
</dbReference>
<sequence length="504" mass="57862">MITFLLFGICCSLVAAATFVYKRKERTLRSLPPGPRGLPIFGHGLSIKPDRAYEAFTRWGKDYGEVCMVKIFSKNVIIISRYEELVEMFQSQDLSQHTSDRPDSFLGYYVANGYKDLLFREYDDICKRLKSITFQAVHEFGEGSSNYQRLAVKVIQDVTQRIRLVEGRDFSIMDIINQSLYKLMAVVLVGQLLEDDDPLLSTIEQFDHYGNRMVLPSNHSVLKLFPFLRHLPGKYGKMYRDIMQGKDNLRKGLVEQMKKSYDRNHVTCFVHAMFRAQEKEAWLTDDFILGVCMDLINTSLLTSKGILSGLLLLLLDYKQVQDKIREEISVTLGNEKDISMSDLASLPYTHACMLETLRYQSHLPLTATHSNNHKDIEFHGYHIPKGTAMFGNLWAIHHDERTWKEPWVFRPERFLQDNGSIVPADHEPRKRLVPFGIGNRACIGQQMSYGRMLLYTATILRKFMLLPASNTVLPSSDPRELTAGTVLQAPTFFCRALSLENFNS</sequence>
<keyword evidence="3 7" id="KW-0479">Metal-binding</keyword>
<comment type="caution">
    <text evidence="10">The sequence shown here is derived from an EMBL/GenBank/DDBJ whole genome shotgun (WGS) entry which is preliminary data.</text>
</comment>
<dbReference type="AlphaFoldDB" id="A0ABD3XPE1"/>
<feature type="signal peptide" evidence="9">
    <location>
        <begin position="1"/>
        <end position="16"/>
    </location>
</feature>
<dbReference type="InterPro" id="IPR002401">
    <property type="entry name" value="Cyt_P450_E_grp-I"/>
</dbReference>
<keyword evidence="6 8" id="KW-0503">Monooxygenase</keyword>
<keyword evidence="11" id="KW-1185">Reference proteome</keyword>
<dbReference type="PROSITE" id="PS00086">
    <property type="entry name" value="CYTOCHROME_P450"/>
    <property type="match status" value="1"/>
</dbReference>
<evidence type="ECO:0000256" key="4">
    <source>
        <dbReference type="ARBA" id="ARBA00023002"/>
    </source>
</evidence>
<dbReference type="PANTHER" id="PTHR24289">
    <property type="entry name" value="STEROID 17-ALPHA-HYDROXYLASE/17,20 LYASE"/>
    <property type="match status" value="1"/>
</dbReference>
<proteinExistence type="inferred from homology"/>
<dbReference type="InterPro" id="IPR001128">
    <property type="entry name" value="Cyt_P450"/>
</dbReference>
<reference evidence="10 11" key="1">
    <citation type="submission" date="2024-11" db="EMBL/GenBank/DDBJ databases">
        <title>Chromosome-level genome assembly of the freshwater bivalve Anodonta woodiana.</title>
        <authorList>
            <person name="Chen X."/>
        </authorList>
    </citation>
    <scope>NUCLEOTIDE SEQUENCE [LARGE SCALE GENOMIC DNA]</scope>
    <source>
        <strain evidence="10">MN2024</strain>
        <tissue evidence="10">Gills</tissue>
    </source>
</reference>
<evidence type="ECO:0000313" key="10">
    <source>
        <dbReference type="EMBL" id="KAL3886840.1"/>
    </source>
</evidence>
<evidence type="ECO:0008006" key="12">
    <source>
        <dbReference type="Google" id="ProtNLM"/>
    </source>
</evidence>
<dbReference type="InterPro" id="IPR036396">
    <property type="entry name" value="Cyt_P450_sf"/>
</dbReference>
<dbReference type="SUPFAM" id="SSF48264">
    <property type="entry name" value="Cytochrome P450"/>
    <property type="match status" value="1"/>
</dbReference>
<comment type="similarity">
    <text evidence="1 8">Belongs to the cytochrome P450 family.</text>
</comment>
<protein>
    <recommendedName>
        <fullName evidence="12">Cytochrome P450</fullName>
    </recommendedName>
</protein>
<keyword evidence="5 7" id="KW-0408">Iron</keyword>
<feature type="binding site" description="axial binding residue" evidence="7">
    <location>
        <position position="442"/>
    </location>
    <ligand>
        <name>heme</name>
        <dbReference type="ChEBI" id="CHEBI:30413"/>
    </ligand>
    <ligandPart>
        <name>Fe</name>
        <dbReference type="ChEBI" id="CHEBI:18248"/>
    </ligandPart>
</feature>